<comment type="caution">
    <text evidence="9">The sequence shown here is derived from an EMBL/GenBank/DDBJ whole genome shotgun (WGS) entry which is preliminary data.</text>
</comment>
<evidence type="ECO:0000256" key="1">
    <source>
        <dbReference type="ARBA" id="ARBA00004123"/>
    </source>
</evidence>
<dbReference type="Pfam" id="PF00172">
    <property type="entry name" value="Zn_clus"/>
    <property type="match status" value="1"/>
</dbReference>
<dbReference type="GO" id="GO:0000981">
    <property type="term" value="F:DNA-binding transcription factor activity, RNA polymerase II-specific"/>
    <property type="evidence" value="ECO:0007669"/>
    <property type="project" value="InterPro"/>
</dbReference>
<dbReference type="EMBL" id="ACFL01000301">
    <property type="protein sequence ID" value="EEU05583.1"/>
    <property type="molecule type" value="Genomic_DNA"/>
</dbReference>
<dbReference type="InterPro" id="IPR001138">
    <property type="entry name" value="Zn2Cys6_DnaBD"/>
</dbReference>
<dbReference type="PANTHER" id="PTHR31313:SF81">
    <property type="entry name" value="TY1 ENHANCER ACTIVATOR"/>
    <property type="match status" value="1"/>
</dbReference>
<evidence type="ECO:0000256" key="5">
    <source>
        <dbReference type="ARBA" id="ARBA00023125"/>
    </source>
</evidence>
<keyword evidence="5" id="KW-0238">DNA-binding</keyword>
<dbReference type="SUPFAM" id="SSF57701">
    <property type="entry name" value="Zn2/Cys6 DNA-binding domain"/>
    <property type="match status" value="1"/>
</dbReference>
<organism evidence="9 10">
    <name type="scientific">Saccharomyces cerevisiae (strain JAY291)</name>
    <name type="common">Baker's yeast</name>
    <dbReference type="NCBI Taxonomy" id="574961"/>
    <lineage>
        <taxon>Eukaryota</taxon>
        <taxon>Fungi</taxon>
        <taxon>Dikarya</taxon>
        <taxon>Ascomycota</taxon>
        <taxon>Saccharomycotina</taxon>
        <taxon>Saccharomycetes</taxon>
        <taxon>Saccharomycetales</taxon>
        <taxon>Saccharomycetaceae</taxon>
        <taxon>Saccharomyces</taxon>
    </lineage>
</organism>
<proteinExistence type="predicted"/>
<dbReference type="InterPro" id="IPR007219">
    <property type="entry name" value="XnlR_reg_dom"/>
</dbReference>
<dbReference type="GO" id="GO:0006351">
    <property type="term" value="P:DNA-templated transcription"/>
    <property type="evidence" value="ECO:0007669"/>
    <property type="project" value="InterPro"/>
</dbReference>
<dbReference type="InterPro" id="IPR051615">
    <property type="entry name" value="Transcr_Regulatory_Elem"/>
</dbReference>
<dbReference type="InterPro" id="IPR036864">
    <property type="entry name" value="Zn2-C6_fun-type_DNA-bd_sf"/>
</dbReference>
<accession>C7GUE0</accession>
<dbReference type="SMART" id="SM00906">
    <property type="entry name" value="Fungal_trans"/>
    <property type="match status" value="1"/>
</dbReference>
<comment type="subcellular location">
    <subcellularLocation>
        <location evidence="1">Nucleus</location>
    </subcellularLocation>
</comment>
<evidence type="ECO:0000256" key="3">
    <source>
        <dbReference type="ARBA" id="ARBA00022833"/>
    </source>
</evidence>
<dbReference type="PROSITE" id="PS50048">
    <property type="entry name" value="ZN2_CY6_FUNGAL_2"/>
    <property type="match status" value="1"/>
</dbReference>
<evidence type="ECO:0000256" key="7">
    <source>
        <dbReference type="ARBA" id="ARBA00023242"/>
    </source>
</evidence>
<sequence>MNKVACLSCRESKRKCDAKQPTCSRCTKTGRICQYELFSKRKPATNRYVQSLKNRIRTLERVLKISNEAGFENYKSKGDNMYPNLRELNFGRDVLDHSIQSDNETSNLKVNAAHWNLKIKDGRIFFEGPSSSRYIPSNSYSGAKLLETSPSVSHFDELHLRVFQWYFEKMNLSLPLLDETLFFSSLNNSIEHNVQADFAPKCLINCLMAIWLLYGDKKHDKFRLLAIEQVNESMVTGGATLGIIQSFILLSIIEMINGDESSSSDFIARAVAACYHLGLHVTSTDLVRMGKLDYREAKLRDNVFWCCFLVDRMRCTILGMHPYIYCTHISIQLPRSSESNVSSQELDVFRDTICFSDLQFRILQDYYSVEFSRCASLNGPDSEKKAHVERLLQLSAGEQLMEEWWKNVSSKSRFQNNKSFSAAHLQIYILTYKILMNKPLLIHPVQCTTEDICDDLPISVCTSAAKEILDICSKYNLNESLMLPQLIYGIYLSSIIFLFNRYSSNISARNEGDRSFSNGLALLEKHTKARKSVNIYYCNLMMFEKHYKNSFQLSTNSDQIVENENYSQYGSSAQSSHSSVNEFNKVSMPTIAQSLDEPNSVFDPLWSDFSNFLGPLSMADENDDYLANLEESISEKSLQNVVWE</sequence>
<protein>
    <recommendedName>
        <fullName evidence="8">Zn(2)-C6 fungal-type domain-containing protein</fullName>
    </recommendedName>
</protein>
<dbReference type="AlphaFoldDB" id="C7GUE0"/>
<keyword evidence="7" id="KW-0539">Nucleus</keyword>
<evidence type="ECO:0000256" key="4">
    <source>
        <dbReference type="ARBA" id="ARBA00023015"/>
    </source>
</evidence>
<evidence type="ECO:0000313" key="10">
    <source>
        <dbReference type="Proteomes" id="UP000008073"/>
    </source>
</evidence>
<dbReference type="GO" id="GO:0005634">
    <property type="term" value="C:nucleus"/>
    <property type="evidence" value="ECO:0007669"/>
    <property type="project" value="UniProtKB-SubCell"/>
</dbReference>
<dbReference type="Pfam" id="PF04082">
    <property type="entry name" value="Fungal_trans"/>
    <property type="match status" value="1"/>
</dbReference>
<dbReference type="Proteomes" id="UP000008073">
    <property type="component" value="Unassembled WGS sequence"/>
</dbReference>
<dbReference type="SMART" id="SM00066">
    <property type="entry name" value="GAL4"/>
    <property type="match status" value="1"/>
</dbReference>
<keyword evidence="4" id="KW-0805">Transcription regulation</keyword>
<evidence type="ECO:0000313" key="9">
    <source>
        <dbReference type="EMBL" id="EEU05583.1"/>
    </source>
</evidence>
<dbReference type="CDD" id="cd00067">
    <property type="entry name" value="GAL4"/>
    <property type="match status" value="1"/>
</dbReference>
<reference evidence="9 10" key="1">
    <citation type="journal article" date="2009" name="Genome Res.">
        <title>Genome structure of a Saccharomyces cerevisiae strain widely used in bioethanol production.</title>
        <authorList>
            <person name="Argueso J.L."/>
            <person name="Carazzolle M.F."/>
            <person name="Mieczkowski P.A."/>
            <person name="Duarte F.M."/>
            <person name="Netto O.V."/>
            <person name="Missawa S.K."/>
            <person name="Galzerani F."/>
            <person name="Costa G.G."/>
            <person name="Vidal R.O."/>
            <person name="Noronha M.F."/>
            <person name="Dominska M."/>
            <person name="Andrietta M.G."/>
            <person name="Andrietta S.R."/>
            <person name="Cunha A.F."/>
            <person name="Gomes L.H."/>
            <person name="Tavares F.C."/>
            <person name="Alcarde A.R."/>
            <person name="Dietrich F.S."/>
            <person name="McCusker J.H."/>
            <person name="Petes T.D."/>
            <person name="Pereira G.A."/>
        </authorList>
    </citation>
    <scope>NUCLEOTIDE SEQUENCE [LARGE SCALE GENOMIC DNA]</scope>
    <source>
        <strain evidence="9 10">JAY291</strain>
    </source>
</reference>
<keyword evidence="6" id="KW-0804">Transcription</keyword>
<evidence type="ECO:0000259" key="8">
    <source>
        <dbReference type="PROSITE" id="PS50048"/>
    </source>
</evidence>
<dbReference type="CDD" id="cd12148">
    <property type="entry name" value="fungal_TF_MHR"/>
    <property type="match status" value="1"/>
</dbReference>
<dbReference type="Gene3D" id="4.10.240.10">
    <property type="entry name" value="Zn(2)-C6 fungal-type DNA-binding domain"/>
    <property type="match status" value="1"/>
</dbReference>
<gene>
    <name evidence="9" type="ORF">C1Q_05659</name>
</gene>
<evidence type="ECO:0000256" key="2">
    <source>
        <dbReference type="ARBA" id="ARBA00022723"/>
    </source>
</evidence>
<dbReference type="GO" id="GO:0003677">
    <property type="term" value="F:DNA binding"/>
    <property type="evidence" value="ECO:0007669"/>
    <property type="project" value="UniProtKB-KW"/>
</dbReference>
<keyword evidence="3" id="KW-0862">Zinc</keyword>
<keyword evidence="2" id="KW-0479">Metal-binding</keyword>
<dbReference type="PROSITE" id="PS00463">
    <property type="entry name" value="ZN2_CY6_FUNGAL_1"/>
    <property type="match status" value="1"/>
</dbReference>
<dbReference type="PANTHER" id="PTHR31313">
    <property type="entry name" value="TY1 ENHANCER ACTIVATOR"/>
    <property type="match status" value="1"/>
</dbReference>
<dbReference type="GO" id="GO:0008270">
    <property type="term" value="F:zinc ion binding"/>
    <property type="evidence" value="ECO:0007669"/>
    <property type="project" value="InterPro"/>
</dbReference>
<evidence type="ECO:0000256" key="6">
    <source>
        <dbReference type="ARBA" id="ARBA00023163"/>
    </source>
</evidence>
<name>C7GUE0_YEAS2</name>
<feature type="domain" description="Zn(2)-C6 fungal-type" evidence="8">
    <location>
        <begin position="5"/>
        <end position="35"/>
    </location>
</feature>